<feature type="region of interest" description="Disordered" evidence="1">
    <location>
        <begin position="511"/>
        <end position="537"/>
    </location>
</feature>
<sequence>MHSNQKTSVADINHKTGNSDGHTQGTRCLHVEVDSPTRAHSSSSSPKVDSFRLEPLLLGGVESPGSRRPRQTALDDPIVMVARDELTGRPPVSYGTTMVSQLPRHFIDDISNSKDRINDSARRGPRRGCSLTESNFQWEEAFRKDLYYTPCVADSSESDANESGSWRRHMHIDLNQKPTTVTKSKWSTTRWDKPEWYSDHNTDGEFPSSCPEKESPIQRFTNYNLPASHPQRQRSSPSIYHKLSGYASDSRHSTVSRTVTLPEMPSNNQEDMNAPMEAPGRRERSKQFARLKLFFERNSSPKPQSSDSNIRRNKPKPGRRKNTGFKTGDLSGHSSNMEEEQSDLPRLDSVGAPSGPESSPAAINPGYKPPQSSVAKMKRYSRPTSTATLSLSPAPPQPITATVTATAVTVTTATATSTASQSISTTDQIRSQPTGKSQSSISDTVTKLTNSKNALMKEDHEKSIDKPALRGSSFFLHIPLISPEYHDLLRFHIHALPTATYAAPDTIPTREEHLSTSTITTTKSEANPPTASSMGPKLTQIGFARPKRQKTRAGSRASFSRSISAVQTTDDEDLFSGSISGWGAQPGDNIPTNSLSHVRGECDGVDPLEDPEAEHIPDLTAFKLIGSIVDSDVDSDTEGRIKIRFRGVPMPGLVGPNAQNMLAEIKQKTHLRSHETRSSELGKASW</sequence>
<dbReference type="AlphaFoldDB" id="A0A4E0RU18"/>
<dbReference type="Proteomes" id="UP000230066">
    <property type="component" value="Unassembled WGS sequence"/>
</dbReference>
<dbReference type="EMBL" id="JXXN02001671">
    <property type="protein sequence ID" value="THD24307.1"/>
    <property type="molecule type" value="Genomic_DNA"/>
</dbReference>
<name>A0A4E0RU18_FASHE</name>
<feature type="region of interest" description="Disordered" evidence="1">
    <location>
        <begin position="243"/>
        <end position="398"/>
    </location>
</feature>
<accession>A0A4E0RU18</accession>
<feature type="compositionally biased region" description="Polar residues" evidence="1">
    <location>
        <begin position="297"/>
        <end position="308"/>
    </location>
</feature>
<evidence type="ECO:0000313" key="2">
    <source>
        <dbReference type="EMBL" id="THD24307.1"/>
    </source>
</evidence>
<keyword evidence="3" id="KW-1185">Reference proteome</keyword>
<feature type="compositionally biased region" description="Polar residues" evidence="1">
    <location>
        <begin position="253"/>
        <end position="271"/>
    </location>
</feature>
<feature type="region of interest" description="Disordered" evidence="1">
    <location>
        <begin position="197"/>
        <end position="216"/>
    </location>
</feature>
<evidence type="ECO:0000313" key="3">
    <source>
        <dbReference type="Proteomes" id="UP000230066"/>
    </source>
</evidence>
<organism evidence="2 3">
    <name type="scientific">Fasciola hepatica</name>
    <name type="common">Liver fluke</name>
    <dbReference type="NCBI Taxonomy" id="6192"/>
    <lineage>
        <taxon>Eukaryota</taxon>
        <taxon>Metazoa</taxon>
        <taxon>Spiralia</taxon>
        <taxon>Lophotrochozoa</taxon>
        <taxon>Platyhelminthes</taxon>
        <taxon>Trematoda</taxon>
        <taxon>Digenea</taxon>
        <taxon>Plagiorchiida</taxon>
        <taxon>Echinostomata</taxon>
        <taxon>Echinostomatoidea</taxon>
        <taxon>Fasciolidae</taxon>
        <taxon>Fasciola</taxon>
    </lineage>
</organism>
<proteinExistence type="predicted"/>
<feature type="region of interest" description="Disordered" evidence="1">
    <location>
        <begin position="414"/>
        <end position="444"/>
    </location>
</feature>
<feature type="compositionally biased region" description="Low complexity" evidence="1">
    <location>
        <begin position="414"/>
        <end position="426"/>
    </location>
</feature>
<feature type="compositionally biased region" description="Basic residues" evidence="1">
    <location>
        <begin position="311"/>
        <end position="323"/>
    </location>
</feature>
<feature type="compositionally biased region" description="Polar residues" evidence="1">
    <location>
        <begin position="382"/>
        <end position="391"/>
    </location>
</feature>
<feature type="compositionally biased region" description="Polar residues" evidence="1">
    <location>
        <begin position="515"/>
        <end position="533"/>
    </location>
</feature>
<evidence type="ECO:0000256" key="1">
    <source>
        <dbReference type="SAM" id="MobiDB-lite"/>
    </source>
</evidence>
<protein>
    <submittedName>
        <fullName evidence="2">Uncharacterized protein</fullName>
    </submittedName>
</protein>
<feature type="compositionally biased region" description="Polar residues" evidence="1">
    <location>
        <begin position="427"/>
        <end position="444"/>
    </location>
</feature>
<feature type="region of interest" description="Disordered" evidence="1">
    <location>
        <begin position="1"/>
        <end position="25"/>
    </location>
</feature>
<reference evidence="2" key="1">
    <citation type="submission" date="2019-03" db="EMBL/GenBank/DDBJ databases">
        <title>Improved annotation for the trematode Fasciola hepatica.</title>
        <authorList>
            <person name="Choi Y.-J."/>
            <person name="Martin J."/>
            <person name="Mitreva M."/>
        </authorList>
    </citation>
    <scope>NUCLEOTIDE SEQUENCE [LARGE SCALE GENOMIC DNA]</scope>
</reference>
<gene>
    <name evidence="2" type="ORF">D915_005108</name>
</gene>
<comment type="caution">
    <text evidence="2">The sequence shown here is derived from an EMBL/GenBank/DDBJ whole genome shotgun (WGS) entry which is preliminary data.</text>
</comment>